<dbReference type="Pfam" id="PF02617">
    <property type="entry name" value="ClpS"/>
    <property type="match status" value="1"/>
</dbReference>
<protein>
    <recommendedName>
        <fullName evidence="1">Adaptor protein ClpS core domain-containing protein</fullName>
    </recommendedName>
</protein>
<dbReference type="InterPro" id="IPR014719">
    <property type="entry name" value="Ribosomal_bL12_C/ClpS-like"/>
</dbReference>
<dbReference type="EMBL" id="UOGK01000332">
    <property type="protein sequence ID" value="VAX40103.1"/>
    <property type="molecule type" value="Genomic_DNA"/>
</dbReference>
<feature type="domain" description="Adaptor protein ClpS core" evidence="1">
    <location>
        <begin position="2"/>
        <end position="42"/>
    </location>
</feature>
<gene>
    <name evidence="2" type="ORF">MNBD_PLANCTO03-1818</name>
</gene>
<proteinExistence type="predicted"/>
<dbReference type="GO" id="GO:0030163">
    <property type="term" value="P:protein catabolic process"/>
    <property type="evidence" value="ECO:0007669"/>
    <property type="project" value="InterPro"/>
</dbReference>
<reference evidence="2" key="1">
    <citation type="submission" date="2018-06" db="EMBL/GenBank/DDBJ databases">
        <authorList>
            <person name="Zhirakovskaya E."/>
        </authorList>
    </citation>
    <scope>NUCLEOTIDE SEQUENCE</scope>
</reference>
<dbReference type="SUPFAM" id="SSF54736">
    <property type="entry name" value="ClpS-like"/>
    <property type="match status" value="1"/>
</dbReference>
<accession>A0A3B1DTE2</accession>
<sequence length="72" mass="7727">MFACSIEKGFLIASAVDSQGRAVCLTTHKEHAELKRDQILAFGKDPLIAGCKGSMSAIIEPAEFGGDEDDER</sequence>
<dbReference type="Gene3D" id="3.30.1390.10">
    <property type="match status" value="1"/>
</dbReference>
<dbReference type="AlphaFoldDB" id="A0A3B1DTE2"/>
<evidence type="ECO:0000259" key="1">
    <source>
        <dbReference type="Pfam" id="PF02617"/>
    </source>
</evidence>
<evidence type="ECO:0000313" key="2">
    <source>
        <dbReference type="EMBL" id="VAX40103.1"/>
    </source>
</evidence>
<name>A0A3B1DTE2_9ZZZZ</name>
<organism evidence="2">
    <name type="scientific">hydrothermal vent metagenome</name>
    <dbReference type="NCBI Taxonomy" id="652676"/>
    <lineage>
        <taxon>unclassified sequences</taxon>
        <taxon>metagenomes</taxon>
        <taxon>ecological metagenomes</taxon>
    </lineage>
</organism>
<dbReference type="InterPro" id="IPR003769">
    <property type="entry name" value="ClpS_core"/>
</dbReference>